<dbReference type="PANTHER" id="PTHR21094">
    <property type="entry name" value="GOS-28 SNARE- RELATED"/>
    <property type="match status" value="1"/>
</dbReference>
<keyword evidence="4" id="KW-0812">Transmembrane</keyword>
<comment type="similarity">
    <text evidence="2">Belongs to the GOSR1 family.</text>
</comment>
<dbReference type="GO" id="GO:0006888">
    <property type="term" value="P:endoplasmic reticulum to Golgi vesicle-mediated transport"/>
    <property type="evidence" value="ECO:0007669"/>
    <property type="project" value="InterPro"/>
</dbReference>
<organism evidence="9 10">
    <name type="scientific">Puccinia striiformis</name>
    <dbReference type="NCBI Taxonomy" id="27350"/>
    <lineage>
        <taxon>Eukaryota</taxon>
        <taxon>Fungi</taxon>
        <taxon>Dikarya</taxon>
        <taxon>Basidiomycota</taxon>
        <taxon>Pucciniomycotina</taxon>
        <taxon>Pucciniomycetes</taxon>
        <taxon>Pucciniales</taxon>
        <taxon>Pucciniaceae</taxon>
        <taxon>Puccinia</taxon>
    </lineage>
</organism>
<dbReference type="GO" id="GO:0005797">
    <property type="term" value="C:Golgi medial cisterna"/>
    <property type="evidence" value="ECO:0007669"/>
    <property type="project" value="TreeGrafter"/>
</dbReference>
<evidence type="ECO:0000256" key="8">
    <source>
        <dbReference type="ARBA" id="ARBA00023136"/>
    </source>
</evidence>
<keyword evidence="3" id="KW-0813">Transport</keyword>
<proteinExistence type="inferred from homology"/>
<accession>A0A2S4W012</accession>
<evidence type="ECO:0000256" key="5">
    <source>
        <dbReference type="ARBA" id="ARBA00022927"/>
    </source>
</evidence>
<dbReference type="VEuPathDB" id="FungiDB:PSHT_02211"/>
<evidence type="ECO:0000256" key="2">
    <source>
        <dbReference type="ARBA" id="ARBA00008473"/>
    </source>
</evidence>
<evidence type="ECO:0000256" key="1">
    <source>
        <dbReference type="ARBA" id="ARBA00004409"/>
    </source>
</evidence>
<dbReference type="GO" id="GO:0006906">
    <property type="term" value="P:vesicle fusion"/>
    <property type="evidence" value="ECO:0007669"/>
    <property type="project" value="TreeGrafter"/>
</dbReference>
<dbReference type="GO" id="GO:0015031">
    <property type="term" value="P:protein transport"/>
    <property type="evidence" value="ECO:0007669"/>
    <property type="project" value="UniProtKB-KW"/>
</dbReference>
<dbReference type="PANTHER" id="PTHR21094:SF2">
    <property type="entry name" value="GOLGI SNAP RECEPTOR COMPLEX MEMBER 1"/>
    <property type="match status" value="1"/>
</dbReference>
<dbReference type="AlphaFoldDB" id="A0A2S4W012"/>
<keyword evidence="10" id="KW-1185">Reference proteome</keyword>
<evidence type="ECO:0000256" key="6">
    <source>
        <dbReference type="ARBA" id="ARBA00022989"/>
    </source>
</evidence>
<comment type="caution">
    <text evidence="9">The sequence shown here is derived from an EMBL/GenBank/DDBJ whole genome shotgun (WGS) entry which is preliminary data.</text>
</comment>
<keyword evidence="7" id="KW-0333">Golgi apparatus</keyword>
<dbReference type="VEuPathDB" id="FungiDB:PSTT_02416"/>
<name>A0A2S4W012_9BASI</name>
<evidence type="ECO:0000256" key="3">
    <source>
        <dbReference type="ARBA" id="ARBA00022448"/>
    </source>
</evidence>
<dbReference type="InterPro" id="IPR023601">
    <property type="entry name" value="Golgi_SNAP_su1"/>
</dbReference>
<dbReference type="GO" id="GO:0031201">
    <property type="term" value="C:SNARE complex"/>
    <property type="evidence" value="ECO:0007669"/>
    <property type="project" value="TreeGrafter"/>
</dbReference>
<dbReference type="EMBL" id="PKSL01000014">
    <property type="protein sequence ID" value="POW15113.1"/>
    <property type="molecule type" value="Genomic_DNA"/>
</dbReference>
<keyword evidence="8" id="KW-0472">Membrane</keyword>
<gene>
    <name evidence="9" type="ORF">PSTT_02416</name>
</gene>
<keyword evidence="6" id="KW-1133">Transmembrane helix</keyword>
<sequence length="145" mass="16675">MFRSLKHTLESEITMYAKLCTSVSTAYSSNGKLSERTISKYREVEERIEDNLKQVCPIFQLLQTSSIPPTGSVTHACNRHKEVLQEYEQDFKRTRTSYKNITSEEDRHLNDRSSINSSHCWLMTSLVKLMKLGINSLINVKLSNG</sequence>
<reference evidence="9" key="1">
    <citation type="submission" date="2017-12" db="EMBL/GenBank/DDBJ databases">
        <title>Gene loss provides genomic basis for host adaptation in cereal stripe rust fungi.</title>
        <authorList>
            <person name="Xia C."/>
        </authorList>
    </citation>
    <scope>NUCLEOTIDE SEQUENCE [LARGE SCALE GENOMIC DNA]</scope>
    <source>
        <strain evidence="9">93-210</strain>
    </source>
</reference>
<dbReference type="GO" id="GO:0005801">
    <property type="term" value="C:cis-Golgi network"/>
    <property type="evidence" value="ECO:0007669"/>
    <property type="project" value="InterPro"/>
</dbReference>
<comment type="subcellular location">
    <subcellularLocation>
        <location evidence="1">Golgi apparatus membrane</location>
        <topology evidence="1">Single-pass type IV membrane protein</topology>
    </subcellularLocation>
</comment>
<protein>
    <recommendedName>
        <fullName evidence="11">Golgi SNAP receptor complex member 1</fullName>
    </recommendedName>
</protein>
<dbReference type="GO" id="GO:0005484">
    <property type="term" value="F:SNAP receptor activity"/>
    <property type="evidence" value="ECO:0007669"/>
    <property type="project" value="TreeGrafter"/>
</dbReference>
<evidence type="ECO:0008006" key="11">
    <source>
        <dbReference type="Google" id="ProtNLM"/>
    </source>
</evidence>
<evidence type="ECO:0000256" key="7">
    <source>
        <dbReference type="ARBA" id="ARBA00023034"/>
    </source>
</evidence>
<evidence type="ECO:0000313" key="10">
    <source>
        <dbReference type="Proteomes" id="UP000239156"/>
    </source>
</evidence>
<evidence type="ECO:0000256" key="4">
    <source>
        <dbReference type="ARBA" id="ARBA00022692"/>
    </source>
</evidence>
<dbReference type="GO" id="GO:0048219">
    <property type="term" value="P:inter-Golgi cisterna vesicle-mediated transport"/>
    <property type="evidence" value="ECO:0007669"/>
    <property type="project" value="TreeGrafter"/>
</dbReference>
<dbReference type="Proteomes" id="UP000239156">
    <property type="component" value="Unassembled WGS sequence"/>
</dbReference>
<dbReference type="GO" id="GO:0000139">
    <property type="term" value="C:Golgi membrane"/>
    <property type="evidence" value="ECO:0007669"/>
    <property type="project" value="UniProtKB-SubCell"/>
</dbReference>
<keyword evidence="5" id="KW-0653">Protein transport</keyword>
<evidence type="ECO:0000313" key="9">
    <source>
        <dbReference type="EMBL" id="POW15113.1"/>
    </source>
</evidence>